<dbReference type="Proteomes" id="UP000539473">
    <property type="component" value="Unassembled WGS sequence"/>
</dbReference>
<gene>
    <name evidence="2" type="ORF">HNQ07_003584</name>
</gene>
<dbReference type="EMBL" id="JACHFK010000010">
    <property type="protein sequence ID" value="MBB5378083.1"/>
    <property type="molecule type" value="Genomic_DNA"/>
</dbReference>
<proteinExistence type="predicted"/>
<feature type="domain" description="UmuC" evidence="1">
    <location>
        <begin position="27"/>
        <end position="110"/>
    </location>
</feature>
<evidence type="ECO:0000313" key="2">
    <source>
        <dbReference type="EMBL" id="MBB5378083.1"/>
    </source>
</evidence>
<accession>A0A7W8KJ27</accession>
<protein>
    <submittedName>
        <fullName evidence="2">Protein ImuB</fullName>
    </submittedName>
</protein>
<organism evidence="2 3">
    <name type="scientific">Deinococcus metalli</name>
    <dbReference type="NCBI Taxonomy" id="1141878"/>
    <lineage>
        <taxon>Bacteria</taxon>
        <taxon>Thermotogati</taxon>
        <taxon>Deinococcota</taxon>
        <taxon>Deinococci</taxon>
        <taxon>Deinococcales</taxon>
        <taxon>Deinococcaceae</taxon>
        <taxon>Deinococcus</taxon>
    </lineage>
</organism>
<dbReference type="RefSeq" id="WP_229832109.1">
    <property type="nucleotide sequence ID" value="NZ_BNAJ01000009.1"/>
</dbReference>
<dbReference type="Pfam" id="PF00817">
    <property type="entry name" value="IMS"/>
    <property type="match status" value="1"/>
</dbReference>
<evidence type="ECO:0000313" key="3">
    <source>
        <dbReference type="Proteomes" id="UP000539473"/>
    </source>
</evidence>
<comment type="caution">
    <text evidence="2">The sequence shown here is derived from an EMBL/GenBank/DDBJ whole genome shotgun (WGS) entry which is preliminary data.</text>
</comment>
<sequence>MSAVSGQTRVACVLLAPWVLTLVEREHPGLPVAVLNEAGKVVHANAAATLSGVNVGMKEAAALSRCPELHAEVVRAPSAQAAWTELLETLYARYSDRVEGREPGVAYLALGVQGARDLAAALHAPVGHAGSVEVAHLAALRARPGEVREVASQPAGKAEEAFLALTPLEHLPALGLTPAHVERLRFLGLRGLADLLKWSAAQREAFLGVDIARGLQRFLKGQRTTVVGRHTPGQVIEASLSTDQPLMEPGEAQAALAELVPIVWAELRGRTCAYLTLHADTMGGRLSVTRRLKWPLDGTGLERLVVQGLQSSDALSLGVDRITVQLSGLAQPSRMVSLWTGVAELQVTTDVLQRFPDALVKVHWLDPFAYIADARYEWVDWLTGEVRPTPLTPPRPAPASRARRHETAVNRVLAFFEGASL</sequence>
<dbReference type="InterPro" id="IPR043502">
    <property type="entry name" value="DNA/RNA_pol_sf"/>
</dbReference>
<dbReference type="SUPFAM" id="SSF56672">
    <property type="entry name" value="DNA/RNA polymerases"/>
    <property type="match status" value="1"/>
</dbReference>
<dbReference type="GO" id="GO:0006281">
    <property type="term" value="P:DNA repair"/>
    <property type="evidence" value="ECO:0007669"/>
    <property type="project" value="InterPro"/>
</dbReference>
<name>A0A7W8KJ27_9DEIO</name>
<evidence type="ECO:0000259" key="1">
    <source>
        <dbReference type="Pfam" id="PF00817"/>
    </source>
</evidence>
<reference evidence="2 3" key="1">
    <citation type="submission" date="2020-08" db="EMBL/GenBank/DDBJ databases">
        <title>Genomic Encyclopedia of Type Strains, Phase IV (KMG-IV): sequencing the most valuable type-strain genomes for metagenomic binning, comparative biology and taxonomic classification.</title>
        <authorList>
            <person name="Goeker M."/>
        </authorList>
    </citation>
    <scope>NUCLEOTIDE SEQUENCE [LARGE SCALE GENOMIC DNA]</scope>
    <source>
        <strain evidence="2 3">DSM 27521</strain>
    </source>
</reference>
<dbReference type="InterPro" id="IPR001126">
    <property type="entry name" value="UmuC"/>
</dbReference>
<dbReference type="AlphaFoldDB" id="A0A7W8KJ27"/>